<feature type="non-terminal residue" evidence="1">
    <location>
        <position position="84"/>
    </location>
</feature>
<dbReference type="AlphaFoldDB" id="A0A383BPL7"/>
<sequence length="84" mass="9046">MRVSKEAVEHVLGNLNHLGVLAAEIVRPIGAATGSLAAIFDGLRLLCEIEGFKVGTCTPKSCAYFLPFTTWSSTRPRTSSNPLR</sequence>
<dbReference type="EMBL" id="UINC01202153">
    <property type="protein sequence ID" value="SVE21819.1"/>
    <property type="molecule type" value="Genomic_DNA"/>
</dbReference>
<evidence type="ECO:0000313" key="1">
    <source>
        <dbReference type="EMBL" id="SVE21819.1"/>
    </source>
</evidence>
<reference evidence="1" key="1">
    <citation type="submission" date="2018-05" db="EMBL/GenBank/DDBJ databases">
        <authorList>
            <person name="Lanie J.A."/>
            <person name="Ng W.-L."/>
            <person name="Kazmierczak K.M."/>
            <person name="Andrzejewski T.M."/>
            <person name="Davidsen T.M."/>
            <person name="Wayne K.J."/>
            <person name="Tettelin H."/>
            <person name="Glass J.I."/>
            <person name="Rusch D."/>
            <person name="Podicherti R."/>
            <person name="Tsui H.-C.T."/>
            <person name="Winkler M.E."/>
        </authorList>
    </citation>
    <scope>NUCLEOTIDE SEQUENCE</scope>
</reference>
<organism evidence="1">
    <name type="scientific">marine metagenome</name>
    <dbReference type="NCBI Taxonomy" id="408172"/>
    <lineage>
        <taxon>unclassified sequences</taxon>
        <taxon>metagenomes</taxon>
        <taxon>ecological metagenomes</taxon>
    </lineage>
</organism>
<accession>A0A383BPL7</accession>
<protein>
    <submittedName>
        <fullName evidence="1">Uncharacterized protein</fullName>
    </submittedName>
</protein>
<name>A0A383BPL7_9ZZZZ</name>
<gene>
    <name evidence="1" type="ORF">METZ01_LOCUS474673</name>
</gene>
<proteinExistence type="predicted"/>